<keyword evidence="2" id="KW-1185">Reference proteome</keyword>
<proteinExistence type="predicted"/>
<reference evidence="1 2" key="1">
    <citation type="submission" date="2014-06" db="EMBL/GenBank/DDBJ databases">
        <authorList>
            <person name="Swart Estienne"/>
        </authorList>
    </citation>
    <scope>NUCLEOTIDE SEQUENCE [LARGE SCALE GENOMIC DNA]</scope>
    <source>
        <strain evidence="1 2">130c</strain>
    </source>
</reference>
<dbReference type="EMBL" id="CCKQ01000771">
    <property type="protein sequence ID" value="CDW71867.1"/>
    <property type="molecule type" value="Genomic_DNA"/>
</dbReference>
<accession>A0A077ZPH0</accession>
<protein>
    <submittedName>
        <fullName evidence="1">Uncharacterized protein</fullName>
    </submittedName>
</protein>
<dbReference type="AlphaFoldDB" id="A0A077ZPH0"/>
<organism evidence="1 2">
    <name type="scientific">Stylonychia lemnae</name>
    <name type="common">Ciliate</name>
    <dbReference type="NCBI Taxonomy" id="5949"/>
    <lineage>
        <taxon>Eukaryota</taxon>
        <taxon>Sar</taxon>
        <taxon>Alveolata</taxon>
        <taxon>Ciliophora</taxon>
        <taxon>Intramacronucleata</taxon>
        <taxon>Spirotrichea</taxon>
        <taxon>Stichotrichia</taxon>
        <taxon>Sporadotrichida</taxon>
        <taxon>Oxytrichidae</taxon>
        <taxon>Stylonychinae</taxon>
        <taxon>Stylonychia</taxon>
    </lineage>
</organism>
<sequence length="376" mass="43222">MTVTKAIKDDRVVIIIIPGYPMYYQASNIINESVKVDKQLAVKQYEYRYDPFSAPNTKAKKVGSETYIEPQMKFIMHRQNVKTNSFYPTQGIVADNIKDPDIRMLKKPLKDTLSSIIPPSNLESALKKSATEPAYVRNTSECPNDSPNALNWIKMYQENIIAKKKRMRIATMEITSIWDPINVKQGGTLMLTSSSKYLQMDLTSFQEIGSRPSGFILLDDQILPMIVPNPFDRNIRLQTKPFLLGKHFQPTYKGIINYQGNDLFAYVITIIPSPSPPRQLQKSTNSEYLVATRERNQEKIQSPKPMAITLNDKKMKFTFRGANKEQFQFQQHQQKPLPKIIQDPQVRANINLDVSPYVHCSKDLKKIELKIFKATR</sequence>
<name>A0A077ZPH0_STYLE</name>
<evidence type="ECO:0000313" key="2">
    <source>
        <dbReference type="Proteomes" id="UP000039865"/>
    </source>
</evidence>
<dbReference type="Proteomes" id="UP000039865">
    <property type="component" value="Unassembled WGS sequence"/>
</dbReference>
<evidence type="ECO:0000313" key="1">
    <source>
        <dbReference type="EMBL" id="CDW71867.1"/>
    </source>
</evidence>
<gene>
    <name evidence="1" type="primary">Contig1935.g2094</name>
    <name evidence="1" type="ORF">STYLEM_817</name>
</gene>
<dbReference type="InParanoid" id="A0A077ZPH0"/>